<name>A0A2T7WVG6_MICTE</name>
<feature type="signal peptide" evidence="1">
    <location>
        <begin position="1"/>
        <end position="24"/>
    </location>
</feature>
<evidence type="ECO:0000256" key="1">
    <source>
        <dbReference type="SAM" id="SignalP"/>
    </source>
</evidence>
<evidence type="ECO:0000313" key="3">
    <source>
        <dbReference type="Proteomes" id="UP000244649"/>
    </source>
</evidence>
<protein>
    <submittedName>
        <fullName evidence="2">Uncharacterized protein</fullName>
    </submittedName>
</protein>
<dbReference type="RefSeq" id="WP_116536890.1">
    <property type="nucleotide sequence ID" value="NZ_QDFT01000007.1"/>
</dbReference>
<comment type="caution">
    <text evidence="2">The sequence shown here is derived from an EMBL/GenBank/DDBJ whole genome shotgun (WGS) entry which is preliminary data.</text>
</comment>
<dbReference type="Proteomes" id="UP000244649">
    <property type="component" value="Unassembled WGS sequence"/>
</dbReference>
<reference evidence="2 3" key="1">
    <citation type="submission" date="2018-04" db="EMBL/GenBank/DDBJ databases">
        <authorList>
            <person name="Go L.Y."/>
            <person name="Mitchell J.A."/>
        </authorList>
    </citation>
    <scope>NUCLEOTIDE SEQUENCE [LARGE SCALE GENOMIC DNA]</scope>
    <source>
        <strain evidence="2 3">TPD7010</strain>
    </source>
</reference>
<sequence>MYTTTLRSLSFAAALMLATTLAGCDTEGDVRMTSDQVRDALESLITDTAAQMGDATWDEVVGRPYSKSCGSEERVKFSYSINTSLGVDPRADAKKVADYWQSLGMSVKISDGPVLAVFGSGGPVSAVSFGTGPAVYSISGTSRCSAGE</sequence>
<organism evidence="2 3">
    <name type="scientific">Microbacterium testaceum</name>
    <name type="common">Aureobacterium testaceum</name>
    <name type="synonym">Brevibacterium testaceum</name>
    <dbReference type="NCBI Taxonomy" id="2033"/>
    <lineage>
        <taxon>Bacteria</taxon>
        <taxon>Bacillati</taxon>
        <taxon>Actinomycetota</taxon>
        <taxon>Actinomycetes</taxon>
        <taxon>Micrococcales</taxon>
        <taxon>Microbacteriaceae</taxon>
        <taxon>Microbacterium</taxon>
    </lineage>
</organism>
<feature type="chain" id="PRO_5015637787" evidence="1">
    <location>
        <begin position="25"/>
        <end position="148"/>
    </location>
</feature>
<keyword evidence="1" id="KW-0732">Signal</keyword>
<dbReference type="AlphaFoldDB" id="A0A2T7WVG6"/>
<proteinExistence type="predicted"/>
<evidence type="ECO:0000313" key="2">
    <source>
        <dbReference type="EMBL" id="PVE77762.1"/>
    </source>
</evidence>
<gene>
    <name evidence="2" type="ORF">DC432_04695</name>
</gene>
<dbReference type="EMBL" id="QDFT01000007">
    <property type="protein sequence ID" value="PVE77762.1"/>
    <property type="molecule type" value="Genomic_DNA"/>
</dbReference>
<dbReference type="PROSITE" id="PS51257">
    <property type="entry name" value="PROKAR_LIPOPROTEIN"/>
    <property type="match status" value="1"/>
</dbReference>
<accession>A0A2T7WVG6</accession>